<gene>
    <name evidence="1" type="ORF">JK386_00850</name>
</gene>
<organism evidence="1 2">
    <name type="scientific">Nocardioides faecalis</name>
    <dbReference type="NCBI Taxonomy" id="2803858"/>
    <lineage>
        <taxon>Bacteria</taxon>
        <taxon>Bacillati</taxon>
        <taxon>Actinomycetota</taxon>
        <taxon>Actinomycetes</taxon>
        <taxon>Propionibacteriales</taxon>
        <taxon>Nocardioidaceae</taxon>
        <taxon>Nocardioides</taxon>
    </lineage>
</organism>
<name>A0A938XYC9_9ACTN</name>
<accession>A0A938XYC9</accession>
<evidence type="ECO:0000313" key="1">
    <source>
        <dbReference type="EMBL" id="MBM9458446.1"/>
    </source>
</evidence>
<dbReference type="EMBL" id="JAERTX010000001">
    <property type="protein sequence ID" value="MBM9458446.1"/>
    <property type="molecule type" value="Genomic_DNA"/>
</dbReference>
<reference evidence="1" key="1">
    <citation type="submission" date="2021-01" db="EMBL/GenBank/DDBJ databases">
        <title>Novel species in genus Nocardioides.</title>
        <authorList>
            <person name="Zhang G."/>
        </authorList>
    </citation>
    <scope>NUCLEOTIDE SEQUENCE</scope>
    <source>
        <strain evidence="1">Zg-536</strain>
    </source>
</reference>
<protein>
    <submittedName>
        <fullName evidence="1">Uncharacterized protein</fullName>
    </submittedName>
</protein>
<evidence type="ECO:0000313" key="2">
    <source>
        <dbReference type="Proteomes" id="UP000663791"/>
    </source>
</evidence>
<comment type="caution">
    <text evidence="1">The sequence shown here is derived from an EMBL/GenBank/DDBJ whole genome shotgun (WGS) entry which is preliminary data.</text>
</comment>
<dbReference type="AlphaFoldDB" id="A0A938XYC9"/>
<keyword evidence="2" id="KW-1185">Reference proteome</keyword>
<proteinExistence type="predicted"/>
<dbReference type="Proteomes" id="UP000663791">
    <property type="component" value="Unassembled WGS sequence"/>
</dbReference>
<sequence length="271" mass="30891">MELSWEQVWELRRRWDETTEARRRWLSTQSGIELEDSEECAAALWGWFLEWADEPTGLDACPPPVWWAPPATDTLAYARQYGIEAFTAYLELVCWQRHPELVPAVTPRPARLGRGTTFHDVGLGFTDAPEYGVAWPAALVNDDSMRIVALPSGDLRRDRRGVRAYSAVSRWVATNREEREKVRTGPTMHIERITDPVLVEHGGFTWDIGFDEDVSHERSDLVAGYARALNDLDGVREVDHYDRGAIRVAGSVTKRSLQAWSKKWLKDNSTP</sequence>
<dbReference type="RefSeq" id="WP_205289750.1">
    <property type="nucleotide sequence ID" value="NZ_CP074406.1"/>
</dbReference>